<evidence type="ECO:0000256" key="12">
    <source>
        <dbReference type="ARBA" id="ARBA00023295"/>
    </source>
</evidence>
<keyword evidence="11" id="KW-0234">DNA repair</keyword>
<keyword evidence="6" id="KW-0479">Metal-binding</keyword>
<dbReference type="CDD" id="cd03431">
    <property type="entry name" value="NUDIX_DNA_Glycosylase_C-MutY"/>
    <property type="match status" value="1"/>
</dbReference>
<evidence type="ECO:0000256" key="13">
    <source>
        <dbReference type="RuleBase" id="RU365096"/>
    </source>
</evidence>
<dbReference type="Proteomes" id="UP000094065">
    <property type="component" value="Unassembled WGS sequence"/>
</dbReference>
<dbReference type="CDD" id="cd00056">
    <property type="entry name" value="ENDO3c"/>
    <property type="match status" value="1"/>
</dbReference>
<evidence type="ECO:0000259" key="15">
    <source>
        <dbReference type="SMART" id="SM00478"/>
    </source>
</evidence>
<accession>A0A1E3HWF4</accession>
<feature type="compositionally biased region" description="Basic residues" evidence="14">
    <location>
        <begin position="45"/>
        <end position="56"/>
    </location>
</feature>
<name>A0A1E3HWF4_9TREE</name>
<comment type="catalytic activity">
    <reaction evidence="1 13">
        <text>Hydrolyzes free adenine bases from 7,8-dihydro-8-oxoguanine:adenine mismatched double-stranded DNA, leaving an apurinic site.</text>
        <dbReference type="EC" id="3.2.2.31"/>
    </reaction>
</comment>
<evidence type="ECO:0000313" key="17">
    <source>
        <dbReference type="Proteomes" id="UP000094065"/>
    </source>
</evidence>
<evidence type="ECO:0000256" key="8">
    <source>
        <dbReference type="ARBA" id="ARBA00022801"/>
    </source>
</evidence>
<feature type="compositionally biased region" description="Basic residues" evidence="14">
    <location>
        <begin position="547"/>
        <end position="556"/>
    </location>
</feature>
<evidence type="ECO:0000256" key="6">
    <source>
        <dbReference type="ARBA" id="ARBA00022723"/>
    </source>
</evidence>
<evidence type="ECO:0000256" key="7">
    <source>
        <dbReference type="ARBA" id="ARBA00022763"/>
    </source>
</evidence>
<dbReference type="GO" id="GO:0006285">
    <property type="term" value="P:base-excision repair, AP site formation"/>
    <property type="evidence" value="ECO:0007669"/>
    <property type="project" value="UniProtKB-ARBA"/>
</dbReference>
<dbReference type="InterPro" id="IPR003265">
    <property type="entry name" value="HhH-GPD_domain"/>
</dbReference>
<dbReference type="GO" id="GO:0051539">
    <property type="term" value="F:4 iron, 4 sulfur cluster binding"/>
    <property type="evidence" value="ECO:0007669"/>
    <property type="project" value="UniProtKB-UniRule"/>
</dbReference>
<dbReference type="InterPro" id="IPR011257">
    <property type="entry name" value="DNA_glycosylase"/>
</dbReference>
<reference evidence="16 17" key="1">
    <citation type="submission" date="2016-06" db="EMBL/GenBank/DDBJ databases">
        <title>Evolution of pathogenesis and genome organization in the Tremellales.</title>
        <authorList>
            <person name="Cuomo C."/>
            <person name="Litvintseva A."/>
            <person name="Heitman J."/>
            <person name="Chen Y."/>
            <person name="Sun S."/>
            <person name="Springer D."/>
            <person name="Dromer F."/>
            <person name="Young S."/>
            <person name="Zeng Q."/>
            <person name="Chapman S."/>
            <person name="Gujja S."/>
            <person name="Saif S."/>
            <person name="Birren B."/>
        </authorList>
    </citation>
    <scope>NUCLEOTIDE SEQUENCE [LARGE SCALE GENOMIC DNA]</scope>
    <source>
        <strain evidence="16 17">CBS 6039</strain>
    </source>
</reference>
<evidence type="ECO:0000313" key="16">
    <source>
        <dbReference type="EMBL" id="ODN79931.1"/>
    </source>
</evidence>
<dbReference type="RefSeq" id="XP_018994778.1">
    <property type="nucleotide sequence ID" value="XM_019137752.1"/>
</dbReference>
<evidence type="ECO:0000256" key="4">
    <source>
        <dbReference type="ARBA" id="ARBA00022023"/>
    </source>
</evidence>
<dbReference type="SMART" id="SM00478">
    <property type="entry name" value="ENDO3c"/>
    <property type="match status" value="1"/>
</dbReference>
<dbReference type="GO" id="GO:0035485">
    <property type="term" value="F:adenine/guanine mispair binding"/>
    <property type="evidence" value="ECO:0007669"/>
    <property type="project" value="TreeGrafter"/>
</dbReference>
<feature type="region of interest" description="Disordered" evidence="14">
    <location>
        <begin position="537"/>
        <end position="583"/>
    </location>
</feature>
<dbReference type="AlphaFoldDB" id="A0A1E3HWF4"/>
<evidence type="ECO:0000256" key="1">
    <source>
        <dbReference type="ARBA" id="ARBA00000843"/>
    </source>
</evidence>
<dbReference type="InterPro" id="IPR004036">
    <property type="entry name" value="Endonuclease-III-like_CS2"/>
</dbReference>
<dbReference type="SUPFAM" id="SSF48150">
    <property type="entry name" value="DNA-glycosylase"/>
    <property type="match status" value="1"/>
</dbReference>
<dbReference type="EC" id="3.2.2.31" evidence="3 13"/>
<proteinExistence type="inferred from homology"/>
<dbReference type="GeneID" id="30155125"/>
<evidence type="ECO:0000256" key="9">
    <source>
        <dbReference type="ARBA" id="ARBA00023004"/>
    </source>
</evidence>
<keyword evidence="8" id="KW-0378">Hydrolase</keyword>
<feature type="compositionally biased region" description="Polar residues" evidence="14">
    <location>
        <begin position="1"/>
        <end position="14"/>
    </location>
</feature>
<dbReference type="GO" id="GO:0034039">
    <property type="term" value="F:8-oxo-7,8-dihydroguanine DNA N-glycosylase activity"/>
    <property type="evidence" value="ECO:0007669"/>
    <property type="project" value="TreeGrafter"/>
</dbReference>
<evidence type="ECO:0000256" key="2">
    <source>
        <dbReference type="ARBA" id="ARBA00008343"/>
    </source>
</evidence>
<dbReference type="Pfam" id="PF14815">
    <property type="entry name" value="NUDIX_4"/>
    <property type="match status" value="1"/>
</dbReference>
<evidence type="ECO:0000256" key="10">
    <source>
        <dbReference type="ARBA" id="ARBA00023014"/>
    </source>
</evidence>
<dbReference type="InterPro" id="IPR015797">
    <property type="entry name" value="NUDIX_hydrolase-like_dom_sf"/>
</dbReference>
<keyword evidence="10" id="KW-0411">Iron-sulfur</keyword>
<keyword evidence="17" id="KW-1185">Reference proteome</keyword>
<keyword evidence="9 13" id="KW-0408">Iron</keyword>
<comment type="cofactor">
    <cofactor evidence="13">
        <name>[4Fe-4S] cluster</name>
        <dbReference type="ChEBI" id="CHEBI:49883"/>
    </cofactor>
    <text evidence="13">Binds 1 [4Fe-4S] cluster.</text>
</comment>
<dbReference type="Gene3D" id="1.10.340.30">
    <property type="entry name" value="Hypothetical protein, domain 2"/>
    <property type="match status" value="1"/>
</dbReference>
<dbReference type="InterPro" id="IPR044298">
    <property type="entry name" value="MIG/MutY"/>
</dbReference>
<keyword evidence="7 13" id="KW-0227">DNA damage</keyword>
<dbReference type="Pfam" id="PF00730">
    <property type="entry name" value="HhH-GPD"/>
    <property type="match status" value="1"/>
</dbReference>
<feature type="region of interest" description="Disordered" evidence="14">
    <location>
        <begin position="1"/>
        <end position="65"/>
    </location>
</feature>
<evidence type="ECO:0000256" key="11">
    <source>
        <dbReference type="ARBA" id="ARBA00023204"/>
    </source>
</evidence>
<sequence>MRVRSKSPSVYSISSDEESDFAPSSPDDKPSAKRKRTSTSASTKGKPKPVTAKRKVPAPEKAGEVGDIEDAGNVIPRRHGMEYHDVHDIVGGQRDLLDWFEGVREKRGMPWRKRYNHDLSMEEKGQRAYEIWVSEVMLQQTQVTTVIAYWEKWVAKWPTIADLAKADIEEVNAAWRGLGYYRRAKSLLTGAQTVMSDPKYQGRLPDDPAVLEKDIAGVGRYTAGAICSMAYGVRTPIVDGNIHRLLTRLLAIHAPQAAPQTIKHLWAAATELVSLLPSETEGVAGDWNQGLMELGSQVCKPVSPECGGCPVKAVCKASAEVDVIHICITACQLTSEQLKAPPPLPSTSSECSLCHPIPQEKAESQISSVAVFPMKKEKKASRVEEEDVCVLEWRGQQGKRRWLFVKRPDKGLLAGLFEPPTTPVSAGLSAPERLHASIITLSNYLNVSELPNLLDDMKEGAKEKGSVAHIFSHINMTYHIHLLTLPSSSSSEPPDILRTAPRQAFWLSEEEVESANVGTGVKKVWAEVYGRWGSFEESSSGAAGAGKGKKVVKKQKTTAAPKGKGRWQKVAKSALSDEEGENGKVVKKVMMPMMPAKRKAARAEEE</sequence>
<gene>
    <name evidence="16" type="ORF">L202_03816</name>
</gene>
<dbReference type="GO" id="GO:0000701">
    <property type="term" value="F:purine-specific mismatch base pair DNA N-glycosylase activity"/>
    <property type="evidence" value="ECO:0007669"/>
    <property type="project" value="UniProtKB-EC"/>
</dbReference>
<dbReference type="GO" id="GO:0005634">
    <property type="term" value="C:nucleus"/>
    <property type="evidence" value="ECO:0007669"/>
    <property type="project" value="TreeGrafter"/>
</dbReference>
<dbReference type="Gene3D" id="3.90.79.10">
    <property type="entry name" value="Nucleoside Triphosphate Pyrophosphohydrolase"/>
    <property type="match status" value="1"/>
</dbReference>
<dbReference type="PANTHER" id="PTHR42944:SF1">
    <property type="entry name" value="ADENINE DNA GLYCOSYLASE"/>
    <property type="match status" value="1"/>
</dbReference>
<evidence type="ECO:0000256" key="5">
    <source>
        <dbReference type="ARBA" id="ARBA00022485"/>
    </source>
</evidence>
<keyword evidence="5" id="KW-0004">4Fe-4S</keyword>
<dbReference type="GO" id="GO:0046872">
    <property type="term" value="F:metal ion binding"/>
    <property type="evidence" value="ECO:0007669"/>
    <property type="project" value="UniProtKB-UniRule"/>
</dbReference>
<dbReference type="GO" id="GO:0006298">
    <property type="term" value="P:mismatch repair"/>
    <property type="evidence" value="ECO:0007669"/>
    <property type="project" value="TreeGrafter"/>
</dbReference>
<dbReference type="InterPro" id="IPR029119">
    <property type="entry name" value="MutY_C"/>
</dbReference>
<dbReference type="FunFam" id="1.10.340.30:FF:000002">
    <property type="entry name" value="Adenine DNA glycosylase"/>
    <property type="match status" value="1"/>
</dbReference>
<evidence type="ECO:0000256" key="14">
    <source>
        <dbReference type="SAM" id="MobiDB-lite"/>
    </source>
</evidence>
<dbReference type="OrthoDB" id="10248838at2759"/>
<dbReference type="SUPFAM" id="SSF55811">
    <property type="entry name" value="Nudix"/>
    <property type="match status" value="1"/>
</dbReference>
<organism evidence="16 17">
    <name type="scientific">Cryptococcus amylolentus CBS 6039</name>
    <dbReference type="NCBI Taxonomy" id="1295533"/>
    <lineage>
        <taxon>Eukaryota</taxon>
        <taxon>Fungi</taxon>
        <taxon>Dikarya</taxon>
        <taxon>Basidiomycota</taxon>
        <taxon>Agaricomycotina</taxon>
        <taxon>Tremellomycetes</taxon>
        <taxon>Tremellales</taxon>
        <taxon>Cryptococcaceae</taxon>
        <taxon>Cryptococcus</taxon>
    </lineage>
</organism>
<feature type="domain" description="HhH-GPD" evidence="15">
    <location>
        <begin position="137"/>
        <end position="297"/>
    </location>
</feature>
<comment type="function">
    <text evidence="13">Adenine glycosylase active on G-A mispairs.</text>
</comment>
<comment type="similarity">
    <text evidence="2 13">Belongs to the Nth/MutY family.</text>
</comment>
<keyword evidence="12 13" id="KW-0326">Glycosidase</keyword>
<evidence type="ECO:0000256" key="3">
    <source>
        <dbReference type="ARBA" id="ARBA00012045"/>
    </source>
</evidence>
<dbReference type="EMBL" id="AWGJ01000005">
    <property type="protein sequence ID" value="ODN79931.1"/>
    <property type="molecule type" value="Genomic_DNA"/>
</dbReference>
<dbReference type="Gene3D" id="1.10.1670.10">
    <property type="entry name" value="Helix-hairpin-Helix base-excision DNA repair enzymes (C-terminal)"/>
    <property type="match status" value="1"/>
</dbReference>
<dbReference type="PROSITE" id="PS01155">
    <property type="entry name" value="ENDONUCLEASE_III_2"/>
    <property type="match status" value="1"/>
</dbReference>
<protein>
    <recommendedName>
        <fullName evidence="4 13">Adenine DNA glycosylase</fullName>
        <ecNumber evidence="3 13">3.2.2.31</ecNumber>
    </recommendedName>
</protein>
<dbReference type="PANTHER" id="PTHR42944">
    <property type="entry name" value="ADENINE DNA GLYCOSYLASE"/>
    <property type="match status" value="1"/>
</dbReference>
<comment type="caution">
    <text evidence="16">The sequence shown here is derived from an EMBL/GenBank/DDBJ whole genome shotgun (WGS) entry which is preliminary data.</text>
</comment>
<dbReference type="STRING" id="1295533.A0A1E3HWF4"/>
<dbReference type="InterPro" id="IPR023170">
    <property type="entry name" value="HhH_base_excis_C"/>
</dbReference>
<dbReference type="GO" id="GO:0032357">
    <property type="term" value="F:oxidized purine DNA binding"/>
    <property type="evidence" value="ECO:0007669"/>
    <property type="project" value="TreeGrafter"/>
</dbReference>